<dbReference type="RefSeq" id="YP_009293587.1">
    <property type="nucleotide sequence ID" value="NC_031135.1"/>
</dbReference>
<name>A0A0B5KTT9_9VIRU</name>
<organism evidence="11 12">
    <name type="scientific">Huangpi Tick Virus 1</name>
    <dbReference type="NCBI Taxonomy" id="1608047"/>
    <lineage>
        <taxon>Viruses</taxon>
        <taxon>Riboviria</taxon>
        <taxon>Orthornavirae</taxon>
        <taxon>Negarnaviricota</taxon>
        <taxon>Polyploviricotina</taxon>
        <taxon>Bunyaviricetes</taxon>
        <taxon>Hareavirales</taxon>
        <taxon>Nairoviridae</taxon>
        <taxon>Orthonairovirus</taxon>
        <taxon>Orthonairovirus huangpiense</taxon>
    </lineage>
</organism>
<evidence type="ECO:0000256" key="2">
    <source>
        <dbReference type="ARBA" id="ARBA00018602"/>
    </source>
</evidence>
<dbReference type="GeneID" id="29069654"/>
<accession>A0A0B5KTT9</accession>
<dbReference type="EC" id="2.7.7.48" evidence="1"/>
<dbReference type="Pfam" id="PF04196">
    <property type="entry name" value="Bunya_RdRp"/>
    <property type="match status" value="1"/>
</dbReference>
<evidence type="ECO:0000256" key="1">
    <source>
        <dbReference type="ARBA" id="ARBA00012494"/>
    </source>
</evidence>
<keyword evidence="11" id="KW-0696">RNA-directed RNA polymerase</keyword>
<keyword evidence="8" id="KW-0812">Transmembrane</keyword>
<feature type="transmembrane region" description="Helical" evidence="8">
    <location>
        <begin position="1382"/>
        <end position="1401"/>
    </location>
</feature>
<dbReference type="InterPro" id="IPR003323">
    <property type="entry name" value="OTU_dom"/>
</dbReference>
<dbReference type="GO" id="GO:0003968">
    <property type="term" value="F:RNA-directed RNA polymerase activity"/>
    <property type="evidence" value="ECO:0007669"/>
    <property type="project" value="UniProtKB-KW"/>
</dbReference>
<sequence>MASSIFHIAGDYSQSLRPTAYEVKEGHYEVEIVVNLKQSFRLHNVPSDGDCFFRCAALHLLKSEVEVSRMKNIILSYALNNWDSLPELREYYSESAEYIRDFNSPGYWGGSIEAEIINHAFGVPVVLWHTSDWTMTVAAKFWLRRHGPEPELNLVYQGSHFQYLEHKSEEKPSRVIPASIEEAGPTFTDKEEESEVVDILEDVFLPEHERLRIDLLHGTSERKKPSLSPALSRQLEKLQEQEKTLPFRVGRFMSRLFPCSVKVQMLEQNAYQLVPQQAEGRDILSLTDLGHLWMKAQKKVQRPPKVSLIVSDELAAFVDKQFVLSTLLGPTMLAGHSSVVPDELIAKVASTAAVVLMSSFFYKSSMKFKAEFILENLPLSDVPSTRAKKYIHSLRPFSVYHQPLETAQTLVLICFQEVCQRISLSISRLPSAAYLLLSCIDVASLSVKTFEELLEILKEPDFEERAISNSEVQEIVNTCVRLEKIFELKMNGSDRIEYRDLLARFGLEADKHIHKTASVYWKSQELVLKDFFEKRMVMKLMSKKGKAYTGHSITSLLAYISNILFMKEKLGLSQEELAVLDSVEKRLVAIQSRDNKVPVPILCKMVEQPMFELFNELPESCSQECKMLFSRVRNSDTHSTAWSAALRLKGVAYEGFFSKSYNIKYIPEDQKPTLSMAIQTYYPEKFDLFLQRTQLHPEIREFRPDFLLAKRHVYDPNSELPRSDILEQVSDDIIEGADSSPLTRKTNKVRAFPLPEVPIDEPFSFEKIGDSLLKQVKLREKSGAFLANSTLPPIDKKTEFLIIEVGFQTDTEGKVYTDLTKWKSAVSLMDELNIRSTVIACSDCSSNKSSDWYVPERYVKLLKNSISNLFSKLNQNSPPEVTDIMIGAISTQKVRAVLKAGSSVKTPVTLKDLLVTWKDNKNYITQRPTGLELPVRIEHMMTKAFCEGVTVTKDSARKVVDEVISQKEVIADWVESTKYACEVNEPIVSSCKLVLGWLLDDLESCRCSPCFKKVKATISKTDSIQEKLIYVARQIQLESHEECCHKLPLKKKDKVMWKSKTPVPSLFGHLETEISDGEGRATTLDKLCRLTLPGKTEKERRIKRAVEQLLRETMYQSNIPCIKLPTGQIIVNTDLFQNSGRIKGKVHKEEEGSSRIDRLKAILSPDKLFGYSENIKTTLSDALKGISRQQGSLCEMRPDWVRKVLSDLDADLSEADLLLRMENTRSEKLNFTVNNDKLVAMSNEEVLTYLLDCSEGLLNLKTAKPVFRLDCLLHKEIYLECARRYQNTPYHDCMATVCELIKLFLSFQWFQELVTYSKICETFLQCCTEFNRSGIKVRRVRHCSLNLAICLPSNKKENMKCAVYDSDFTLLTNGLFMLNRRVAVLGAAMPYIVIICALQCIQHSRCVDQVHMVNEALVTDILTRNAKTLDLLQSVLPQVNNGCFEEAGRKFIDYCTMSGNYLTRSSRDTFVCTVSGISVMFSCLLGSAMLLNSQPFNKQIQNMRFGMLFGLSRISCPTELGKKLSSSCRHVETYIARLYLQLVTFCSGIDPETNIENWKKYDLCPKTTIPSLTLTGCLVSGDRQLIFDIYLVHIYNKEMDNFDEGCIKVLQETLERHISWEVSLLESAQNYKNGKQSDRLKEMRTMRLLLGLPNIKPGDVVPEIYSEDDSKSSASSTSSSHSIGKTRSFSSGKRFKSVYGRLRSTIKPFSADLGLEAIRDEMSDFNLAIVDSGTGMKYEPNPESVMKDIKQVVKCNPSHTFGSFDLIQCMVEIARQKFPPESIAKAQRDQTNWQGVSAYTETTSSIAEPRTRIILKDALKVITSGETKKSVKLIRNRLRKINGGANPRPERISELIKMLDTVETFTEQQREDIKRGLAEPSRLSFFPWKEIVSRSIRDVLITNDANMIYCWLKSLAANIKKHLKPYIPHLRYGKQTTIKDSSRLKALLGDTYPAVKALMDFFSDAANNVDTSEHVMPPYTDVFDAWIKFIDATPSVKEIVMSSWQSTLDMLDDFGILICHYVELVDKKKKYPDLSFIREEIEVKDREQQFLQKYDSNIMEFINMIFAVSLCCPWCIHYKSFELLISQCNAPFSPESDNSEHIEFLKNIGPLNLFRYKWPSSYSMKDIPQDHWHNMEMLYRYCCAMFSSNEEPITAILNLKKEAITHHAEEQALSMTRALLAKYGLESTDLDFKWTLNLIANSNFEVTKRITGRTEGEKLPRSVRSKVIYEMIKLVKNTGMAILQQHAFSYILNSGHRFFAVLAPKAQLGGHRDLLVQEIMTKIIHAASETFSRALLATTQDDGLTNQHLKESILQYAFEQMQLSNSSHGGSTSESHTSVRFFCKTFAISGDRTKWGPIHCTSFFSGMMQQLLQDCPDWCSFMKLVMLKNLYRQVEIPSGAVKKILNAFKLHTEGKYHLEEMTEDSLRRLLLEHSGIWKDNHMIQFLVQVYLSKGKLALDCYNHMGQGIHHATSSVLTSCMAVLVEDVIISYFLVHMPELTTTVKHAGSSDDYAKVVTVAGHLPESLFERYDKSFWKHVCRLQNSMNGISRACQMKDSAKTLIGDVMCEFYSEFMLFHRVTPAVIKFILTGLINSSVTSPQSMVQACQVSAQQAMYNSVPLMTNICFTVFRQQMFANHTELFQRKYGPLVHGLPSAFGRLYLPTFSNLTTSAIAIEDAESISCDMETLVELSSSLRSTPEPNYDHLELRSPEVSDNSLDSSPEISSEAGGTASVSSASTSSFKFSETKRLTSTEMEYLKASSRTSTISSENQVLQHVEQVYSGHSDYDGWPCLEKLRNSPLVVDSSELKKLYEECPLRLIRYVKSIICGLVVGYYRSFASEGTEKTLKANLNRDENRIIEDPMIQLLPEKLRRELHRLGVAREEYDGYSDGATNLLPLVDQVARRVVTMNCLTEDFEAEADRLKQTLSSRNIIHGLAGGIKELSLPLYTIFLKSYFFIDKVFLSHTDRWNTKHSRNYKDSTGKSLDGKVVTKYMVWLDAVLGSLATRNNRKLIEPSSLLNSSLKCIELLTFEGGTRVLSLVVEDIRFVKDELRALAVQFSDSNRMKMKVLESSRPEYEREANKVVISKSGLFSAGEQIKIRNNPALVIGCLLNKEIVIEIKPSKLDLSSLLIDVMKMKQFYTSISEVCDRICEESKSHEKLGEVPRQDEVNGFANTLTLLSRLAQKSNTRIVSFHMIKPMSAHTESTVSDLISYGTKEGRNIILSDIPIETGTTSLKYWRILQCISSIGNFSLSDDEKTNLLTGFMNWVPRLSMLDTNCPVYKYEETVLEEFKDRSLVNSLMAEIPNIKKESERKQVECLVDFVQEPMILVTKKPFFGKTVDFNTRGGDTHRTGNFTLSSSAGEAAGIFVNGSLHIYLSRDSNILLTEVESHVLYWQNKMRTDVLTREQHNDFIDFLPTYGSLPRKLAEGAVRGVKIDEQTPRMLKLVHPKTHDRVVKVKPHILTVRKSSDDTRVNEPRLIWGKGSVSVVYDEYTTETTYHEAILSIRRKLDLALESVQDQSIPSKFYSDMKVVLGKIKYQQEANNASLALLHCYLSHSAEHARLELHTKTQMIEDLLGINTSLELNVLQKLRNFTRDQRKPLRDSTEQLITVASKITESLNNEQLPLSYLPEVQQFLDETGNSAITVEADMCGLQNSLKWKCTVETIGFLKPTGDLRSIVNTIGGESMPLQLAQFSVNPCDWKQLVTIGKEAQQQLVSSRTTDRVMDALFCVSLYCCQEQPLVRSGYRCLPSSLLPLVHKPYFEVKGVGQVGFVAVDDDTVELKVSIKVPAVKKTDRKAIRALTNASIVGNNLLSEQTRTYEQIKNDLMLSLTHEGQFSILSYRYDSTKARETTVDRLFVTLANSTEETMRSLKGICNLACFSKKMFLHTQFYTPMTVLCCHPAIHYHFQSKRN</sequence>
<feature type="domain" description="OTU" evidence="10">
    <location>
        <begin position="40"/>
        <end position="167"/>
    </location>
</feature>
<evidence type="ECO:0000259" key="9">
    <source>
        <dbReference type="PROSITE" id="PS50525"/>
    </source>
</evidence>
<dbReference type="InterPro" id="IPR038765">
    <property type="entry name" value="Papain-like_cys_pep_sf"/>
</dbReference>
<evidence type="ECO:0000256" key="8">
    <source>
        <dbReference type="SAM" id="Phobius"/>
    </source>
</evidence>
<dbReference type="Proteomes" id="UP000144687">
    <property type="component" value="Genome"/>
</dbReference>
<dbReference type="KEGG" id="vg:29069654"/>
<dbReference type="Pfam" id="PF02338">
    <property type="entry name" value="OTU"/>
    <property type="match status" value="1"/>
</dbReference>
<dbReference type="CDD" id="cd21880">
    <property type="entry name" value="OTU_RNAP_L_virus"/>
    <property type="match status" value="1"/>
</dbReference>
<feature type="compositionally biased region" description="Basic and acidic residues" evidence="7">
    <location>
        <begin position="2701"/>
        <end position="2711"/>
    </location>
</feature>
<dbReference type="SUPFAM" id="SSF54001">
    <property type="entry name" value="Cysteine proteinases"/>
    <property type="match status" value="1"/>
</dbReference>
<feature type="transmembrane region" description="Helical" evidence="8">
    <location>
        <begin position="1470"/>
        <end position="1491"/>
    </location>
</feature>
<feature type="region of interest" description="Disordered" evidence="7">
    <location>
        <begin position="1663"/>
        <end position="1688"/>
    </location>
</feature>
<evidence type="ECO:0000256" key="3">
    <source>
        <dbReference type="ARBA" id="ARBA00022679"/>
    </source>
</evidence>
<dbReference type="Gene3D" id="3.90.70.80">
    <property type="match status" value="1"/>
</dbReference>
<dbReference type="GO" id="GO:0039694">
    <property type="term" value="P:viral RNA genome replication"/>
    <property type="evidence" value="ECO:0007669"/>
    <property type="project" value="InterPro"/>
</dbReference>
<dbReference type="EMBL" id="KM817667">
    <property type="protein sequence ID" value="AJG39237.1"/>
    <property type="molecule type" value="Viral_cRNA"/>
</dbReference>
<evidence type="ECO:0000256" key="4">
    <source>
        <dbReference type="ARBA" id="ARBA00030285"/>
    </source>
</evidence>
<evidence type="ECO:0000313" key="12">
    <source>
        <dbReference type="Proteomes" id="UP000144687"/>
    </source>
</evidence>
<feature type="domain" description="RdRp catalytic" evidence="9">
    <location>
        <begin position="2335"/>
        <end position="2544"/>
    </location>
</feature>
<evidence type="ECO:0000259" key="10">
    <source>
        <dbReference type="PROSITE" id="PS50802"/>
    </source>
</evidence>
<evidence type="ECO:0000313" key="11">
    <source>
        <dbReference type="EMBL" id="AJG39237.1"/>
    </source>
</evidence>
<feature type="compositionally biased region" description="Polar residues" evidence="7">
    <location>
        <begin position="2712"/>
        <end position="2723"/>
    </location>
</feature>
<dbReference type="PROSITE" id="PS50525">
    <property type="entry name" value="RDRP_SSRNA_NEG_SEG"/>
    <property type="match status" value="1"/>
</dbReference>
<dbReference type="InterPro" id="IPR007099">
    <property type="entry name" value="RNA-dir_pol_NSvirus"/>
</dbReference>
<dbReference type="InterPro" id="IPR049605">
    <property type="entry name" value="L_OTU"/>
</dbReference>
<keyword evidence="8" id="KW-0472">Membrane</keyword>
<keyword evidence="12" id="KW-1185">Reference proteome</keyword>
<proteinExistence type="predicted"/>
<dbReference type="GO" id="GO:0006351">
    <property type="term" value="P:DNA-templated transcription"/>
    <property type="evidence" value="ECO:0007669"/>
    <property type="project" value="InterPro"/>
</dbReference>
<feature type="compositionally biased region" description="Low complexity" evidence="7">
    <location>
        <begin position="1672"/>
        <end position="1682"/>
    </location>
</feature>
<gene>
    <name evidence="11" type="primary">L</name>
</gene>
<evidence type="ECO:0000256" key="5">
    <source>
        <dbReference type="ARBA" id="ARBA00030436"/>
    </source>
</evidence>
<dbReference type="InterPro" id="IPR007322">
    <property type="entry name" value="RNA_pol_bunyavir"/>
</dbReference>
<evidence type="ECO:0000256" key="6">
    <source>
        <dbReference type="ARBA" id="ARBA00031012"/>
    </source>
</evidence>
<keyword evidence="3" id="KW-0808">Transferase</keyword>
<protein>
    <recommendedName>
        <fullName evidence="2">RNA-directed RNA polymerase L</fullName>
        <ecNumber evidence="1">2.7.7.48</ecNumber>
    </recommendedName>
    <alternativeName>
        <fullName evidence="4">Large structural protein</fullName>
    </alternativeName>
    <alternativeName>
        <fullName evidence="6">Replicase</fullName>
    </alternativeName>
    <alternativeName>
        <fullName evidence="5">Transcriptase</fullName>
    </alternativeName>
</protein>
<feature type="compositionally biased region" description="Low complexity" evidence="7">
    <location>
        <begin position="2724"/>
        <end position="2734"/>
    </location>
</feature>
<feature type="region of interest" description="Disordered" evidence="7">
    <location>
        <begin position="2693"/>
        <end position="2734"/>
    </location>
</feature>
<dbReference type="PROSITE" id="PS50802">
    <property type="entry name" value="OTU"/>
    <property type="match status" value="1"/>
</dbReference>
<keyword evidence="8" id="KW-1133">Transmembrane helix</keyword>
<reference evidence="11 12" key="1">
    <citation type="journal article" date="2015" name="Elife">
        <title>Unprecedented genomic diversity of RNA viruses in arthropods reveals the ancestry of negative-sense RNA viruses.</title>
        <authorList>
            <person name="Li C.X."/>
            <person name="Shi M."/>
            <person name="Tian J.H."/>
            <person name="Lin X.D."/>
            <person name="Kang Y.J."/>
            <person name="Chen L.J."/>
            <person name="Qin X.C."/>
            <person name="Xu J."/>
            <person name="Holmes E.C."/>
            <person name="Zhang Y.Z."/>
        </authorList>
    </citation>
    <scope>NUCLEOTIDE SEQUENCE [LARGE SCALE GENOMIC DNA]</scope>
    <source>
        <strain evidence="11">H124-1</strain>
    </source>
</reference>
<evidence type="ECO:0000256" key="7">
    <source>
        <dbReference type="SAM" id="MobiDB-lite"/>
    </source>
</evidence>
<keyword evidence="11" id="KW-0548">Nucleotidyltransferase</keyword>